<name>A0A162I021_9EURO</name>
<gene>
    <name evidence="5" type="ORF">AAP_06172</name>
</gene>
<dbReference type="PANTHER" id="PTHR12296">
    <property type="entry name" value="DENN DOMAIN-CONTAINING PROTEIN 4"/>
    <property type="match status" value="1"/>
</dbReference>
<evidence type="ECO:0000256" key="1">
    <source>
        <dbReference type="SAM" id="Coils"/>
    </source>
</evidence>
<dbReference type="EMBL" id="AZGZ01000046">
    <property type="protein sequence ID" value="KZZ86833.1"/>
    <property type="molecule type" value="Genomic_DNA"/>
</dbReference>
<accession>A0A162I021</accession>
<dbReference type="PROSITE" id="PS50211">
    <property type="entry name" value="DENN"/>
    <property type="match status" value="1"/>
</dbReference>
<dbReference type="AlphaFoldDB" id="A0A162I021"/>
<comment type="caution">
    <text evidence="5">The sequence shown here is derived from an EMBL/GenBank/DDBJ whole genome shotgun (WGS) entry which is preliminary data.</text>
</comment>
<dbReference type="SMART" id="SM00800">
    <property type="entry name" value="uDENN"/>
    <property type="match status" value="1"/>
</dbReference>
<dbReference type="GO" id="GO:0031410">
    <property type="term" value="C:cytoplasmic vesicle"/>
    <property type="evidence" value="ECO:0007669"/>
    <property type="project" value="TreeGrafter"/>
</dbReference>
<organism evidence="5 6">
    <name type="scientific">Ascosphaera apis ARSEF 7405</name>
    <dbReference type="NCBI Taxonomy" id="392613"/>
    <lineage>
        <taxon>Eukaryota</taxon>
        <taxon>Fungi</taxon>
        <taxon>Dikarya</taxon>
        <taxon>Ascomycota</taxon>
        <taxon>Pezizomycotina</taxon>
        <taxon>Eurotiomycetes</taxon>
        <taxon>Eurotiomycetidae</taxon>
        <taxon>Onygenales</taxon>
        <taxon>Ascosphaeraceae</taxon>
        <taxon>Ascosphaera</taxon>
    </lineage>
</organism>
<dbReference type="InterPro" id="IPR001194">
    <property type="entry name" value="cDENN_dom"/>
</dbReference>
<evidence type="ECO:0000256" key="2">
    <source>
        <dbReference type="SAM" id="MobiDB-lite"/>
    </source>
</evidence>
<dbReference type="Pfam" id="PF02141">
    <property type="entry name" value="DENN"/>
    <property type="match status" value="1"/>
</dbReference>
<dbReference type="InterPro" id="IPR037516">
    <property type="entry name" value="Tripartite_DENN"/>
</dbReference>
<feature type="compositionally biased region" description="Low complexity" evidence="2">
    <location>
        <begin position="963"/>
        <end position="974"/>
    </location>
</feature>
<protein>
    <submittedName>
        <fullName evidence="5">DDENN domain-containing protein</fullName>
    </submittedName>
</protein>
<dbReference type="PANTHER" id="PTHR12296:SF21">
    <property type="entry name" value="DENN DOMAIN-CONTAINING PROTEIN 3"/>
    <property type="match status" value="1"/>
</dbReference>
<feature type="domain" description="Phorbol-ester/DAG-type" evidence="3">
    <location>
        <begin position="701"/>
        <end position="759"/>
    </location>
</feature>
<feature type="compositionally biased region" description="Basic and acidic residues" evidence="2">
    <location>
        <begin position="975"/>
        <end position="994"/>
    </location>
</feature>
<dbReference type="InterPro" id="IPR051696">
    <property type="entry name" value="DENN_Domain_GEFs"/>
</dbReference>
<dbReference type="PROSITE" id="PS50081">
    <property type="entry name" value="ZF_DAG_PE_2"/>
    <property type="match status" value="1"/>
</dbReference>
<sequence>MHPLKRKFEPALLDRYPPKNHIEDDHIGGARGKFPDYVPMFAFPNDINIISSDVRPRSTWHGFAMTGGDGAKIYSVCVIVWIPLSASTAEELEKRCEEWRRDNMTDEERELAASLGERLARERAKLSELLAELPSVPQGSAQRDQLEDDISSVEEKISLMADLLRPVRHAAASKIEGLTDGDTGFWIPRAYGLMGKDPSLVPFWKEYLRALVVPMADGAVLRVPPVSPRAGRWMPLERYIVNVCTEACAPIGSSTQVEVAIRELRLFARKEAKNELPGARSYALAESRIIFLSSHTSMLHLASRALVDLLFPFQWTGVFIPVLPARLIQALEAPCPYIVGVDRRYSTDTQRRGSGATTPTGDKNEHGQPQFQLPSDDFVLVDLDNDMIESTARPSCLPRHQRRKLQNLLNAAAPLHTKFNVPPGPPAYAIETFPFDAFCVENPSIFSSRPQNTHLAKLVALNSTSFGIGTASLAGGSSRNSMQPPPVYNAFLNARTDVSLSSSTKAPIAQSVTPTNRSFYNNFRNYYGNGLHDGRPGTAASSMDPLSRSGTPTANSPVGSGSQYSPTYMNPTFSQSFNTLSRNDSGFSLQATLREKRSGHFDSASKRSGGNGSIGSNSNGGGSMTRRPSVPMLGHASNLSVSSSLDTNGSYTPSLYAPSSFAASTIAASTIVAGNSGAGSIRSFSMGGRSGTSNGAIFIEGHCLMPRALHAMDASLPCSICDEKPEDSEFSPAAERMYACTGCCTVVHDRCATQISVVCPAAFHPEQIRAAFVRCFASLLYTYKKYMRAASGDKRRAGMAYSFNWEGWIKSLPADHAEYISGTLQETQAFNEFISEREHAVPGGKGAGAGADEKDPRITLFDEIILSKRNRGRTSIFGSRLVTSFLSDTSEHVWKTVTPASASGVNMNIPGLEHQTVTLSTGRTVDWKDVVTRVPAKLDPLLLANLGTQSARESYANGHAKANGNSNGNVNVNGKTDERFLQEKRESKMRGRVR</sequence>
<dbReference type="InterPro" id="IPR002219">
    <property type="entry name" value="PKC_DAG/PE"/>
</dbReference>
<feature type="compositionally biased region" description="Basic and acidic residues" evidence="2">
    <location>
        <begin position="595"/>
        <end position="605"/>
    </location>
</feature>
<feature type="region of interest" description="Disordered" evidence="2">
    <location>
        <begin position="534"/>
        <end position="570"/>
    </location>
</feature>
<evidence type="ECO:0000259" key="4">
    <source>
        <dbReference type="PROSITE" id="PS50211"/>
    </source>
</evidence>
<evidence type="ECO:0000313" key="6">
    <source>
        <dbReference type="Proteomes" id="UP000242877"/>
    </source>
</evidence>
<dbReference type="Proteomes" id="UP000242877">
    <property type="component" value="Unassembled WGS sequence"/>
</dbReference>
<dbReference type="SMART" id="SM00801">
    <property type="entry name" value="dDENN"/>
    <property type="match status" value="1"/>
</dbReference>
<dbReference type="Pfam" id="PF03456">
    <property type="entry name" value="uDENN"/>
    <property type="match status" value="1"/>
</dbReference>
<feature type="region of interest" description="Disordered" evidence="2">
    <location>
        <begin position="958"/>
        <end position="994"/>
    </location>
</feature>
<proteinExistence type="predicted"/>
<feature type="coiled-coil region" evidence="1">
    <location>
        <begin position="89"/>
        <end position="163"/>
    </location>
</feature>
<feature type="compositionally biased region" description="Polar residues" evidence="2">
    <location>
        <begin position="548"/>
        <end position="570"/>
    </location>
</feature>
<feature type="region of interest" description="Disordered" evidence="2">
    <location>
        <begin position="595"/>
        <end position="635"/>
    </location>
</feature>
<dbReference type="Pfam" id="PF03455">
    <property type="entry name" value="dDENN"/>
    <property type="match status" value="1"/>
</dbReference>
<evidence type="ECO:0000313" key="5">
    <source>
        <dbReference type="EMBL" id="KZZ86833.1"/>
    </source>
</evidence>
<feature type="domain" description="UDENN" evidence="4">
    <location>
        <begin position="1"/>
        <end position="846"/>
    </location>
</feature>
<feature type="region of interest" description="Disordered" evidence="2">
    <location>
        <begin position="348"/>
        <end position="370"/>
    </location>
</feature>
<dbReference type="InterPro" id="IPR005112">
    <property type="entry name" value="dDENN_dom"/>
</dbReference>
<feature type="compositionally biased region" description="Polar residues" evidence="2">
    <location>
        <begin position="355"/>
        <end position="370"/>
    </location>
</feature>
<dbReference type="OrthoDB" id="6019893at2759"/>
<dbReference type="CDD" id="cd00029">
    <property type="entry name" value="C1"/>
    <property type="match status" value="1"/>
</dbReference>
<reference evidence="5 6" key="1">
    <citation type="journal article" date="2016" name="Genome Biol. Evol.">
        <title>Divergent and convergent evolution of fungal pathogenicity.</title>
        <authorList>
            <person name="Shang Y."/>
            <person name="Xiao G."/>
            <person name="Zheng P."/>
            <person name="Cen K."/>
            <person name="Zhan S."/>
            <person name="Wang C."/>
        </authorList>
    </citation>
    <scope>NUCLEOTIDE SEQUENCE [LARGE SCALE GENOMIC DNA]</scope>
    <source>
        <strain evidence="5 6">ARSEF 7405</strain>
    </source>
</reference>
<dbReference type="Gene3D" id="3.40.50.11500">
    <property type="match status" value="1"/>
</dbReference>
<dbReference type="InterPro" id="IPR005113">
    <property type="entry name" value="uDENN_dom"/>
</dbReference>
<dbReference type="GO" id="GO:0032483">
    <property type="term" value="P:regulation of Rab protein signal transduction"/>
    <property type="evidence" value="ECO:0007669"/>
    <property type="project" value="TreeGrafter"/>
</dbReference>
<keyword evidence="6" id="KW-1185">Reference proteome</keyword>
<dbReference type="VEuPathDB" id="FungiDB:AAP_06172"/>
<feature type="compositionally biased region" description="Gly residues" evidence="2">
    <location>
        <begin position="609"/>
        <end position="623"/>
    </location>
</feature>
<evidence type="ECO:0000259" key="3">
    <source>
        <dbReference type="PROSITE" id="PS50081"/>
    </source>
</evidence>
<keyword evidence="1" id="KW-0175">Coiled coil</keyword>
<dbReference type="InterPro" id="IPR043153">
    <property type="entry name" value="DENN_C"/>
</dbReference>
<dbReference type="SMART" id="SM00799">
    <property type="entry name" value="DENN"/>
    <property type="match status" value="1"/>
</dbReference>